<evidence type="ECO:0000256" key="2">
    <source>
        <dbReference type="SAM" id="MobiDB-lite"/>
    </source>
</evidence>
<protein>
    <submittedName>
        <fullName evidence="3">Uncharacterized protein</fullName>
    </submittedName>
</protein>
<gene>
    <name evidence="3" type="ORF">BDQ12DRAFT_713501</name>
</gene>
<feature type="compositionally biased region" description="Polar residues" evidence="2">
    <location>
        <begin position="48"/>
        <end position="59"/>
    </location>
</feature>
<evidence type="ECO:0000313" key="3">
    <source>
        <dbReference type="EMBL" id="TFK37394.1"/>
    </source>
</evidence>
<feature type="coiled-coil region" evidence="1">
    <location>
        <begin position="421"/>
        <end position="451"/>
    </location>
</feature>
<evidence type="ECO:0000256" key="1">
    <source>
        <dbReference type="SAM" id="Coils"/>
    </source>
</evidence>
<evidence type="ECO:0000313" key="4">
    <source>
        <dbReference type="Proteomes" id="UP000308652"/>
    </source>
</evidence>
<dbReference type="AlphaFoldDB" id="A0A5C3LW78"/>
<feature type="compositionally biased region" description="Polar residues" evidence="2">
    <location>
        <begin position="104"/>
        <end position="115"/>
    </location>
</feature>
<sequence>MDNHTSNRRSNTGYNSSPSPPKFLTQSQSTHPLVQVTKQQMIPKPKINSMTQSKNQNENHMPDEGASKGFKFMRVKKPEHGQQKQKRQSVPKQPDAPPAPFSNFLKTLGTSTPARSQLHVYAQHKHSSDHEDTFSSPRLQPGSPGSSAQEYAESEMLPPPSLPRSRSQSRASFRPNDTIELLGLSTDSMELLTRANVNSDVLGRTSDSFDGIGSHAKNSMELLGRSSDSKDGLDMEGLYAEQNRRFETLLSQYTSLKSSHAALTKLQAQTLAELASTQLELTSAQAEVSSSQAKLSSTQSQLTTTESQLIEARDAVASTKERLVGMDILREETASLKTELSSRQQELGATKSELMSAHDALSASKIELAAHQADLFAMGSTLSSYKEEVKTKAAVILSADSALAAAQNELASDRALEASVREDLIRVKGELEEAKEMHEKDIRDREDAKRAVVKAKKSINEMGETYSTLFTSFKSLKKAHDSPQVTIQEVAKDLRETRKFATEALGSIEPLLNETGRYAKLADTKAIITELQDELAGSQRVTDLLRDKLHNLSTSLAEAQGRVKDLEEEKRSVWGILLERSADDEKRLTDLHGVEDKLSLLAERLVKQEHETFDALAEAAEGSIQLTATKKALEELESEASALKVAKEELLQQVNASQLLVKERSLEAESLKAEIGRLEKTLIDSNEELSKAQEGARTKDVALKDRDSVIHVQADELLSLRADIRNLESNLADSNIAAKKLREDLASLTLREAMATGKAELLEAQLIKARKYWDTKEEALKQMNSRILVLQERFDAQTVTLRLTKEQTGDLQDRLVLSESSAAAKLESATGKLKTEIAILQEQKSTLQVSLEELRKENIAKQVSLASTTSEFTSRLSKQESASERLVKTQEKRAVAAEREVTKWEKEAAKLEKETAKLEKEALDASKNAEQLETTVGGLRERVAQLEASEIAAGARLEELGFLEKRVWDLEEENDKLRHQAEGLMKRYEAGELTNTEKDFVNSVIQFTQSIHEQDVVAKDNELRRVPGTFTPYILRENMISNLQLKITTLESTVARMLKEKGKEAGPDAKPMIDLSMWMSSSPLRPVGDLVLSKPGAVQAVSGAPISTASQSVHAPKQSTTTPEDASPTPKKPVPSFAKLAGLESDDEDDIPLSELSQLTDNKRKRIRASSPVPIEEPVRTKRRLRGATAPKPVPVAPVVEKKSVESMKGRQKKRK</sequence>
<dbReference type="OrthoDB" id="3246510at2759"/>
<keyword evidence="1" id="KW-0175">Coiled coil</keyword>
<feature type="coiled-coil region" evidence="1">
    <location>
        <begin position="717"/>
        <end position="751"/>
    </location>
</feature>
<feature type="coiled-coil region" evidence="1">
    <location>
        <begin position="887"/>
        <end position="987"/>
    </location>
</feature>
<dbReference type="Proteomes" id="UP000308652">
    <property type="component" value="Unassembled WGS sequence"/>
</dbReference>
<feature type="region of interest" description="Disordered" evidence="2">
    <location>
        <begin position="1"/>
        <end position="174"/>
    </location>
</feature>
<dbReference type="STRING" id="68775.A0A5C3LW78"/>
<name>A0A5C3LW78_9AGAR</name>
<dbReference type="EMBL" id="ML213608">
    <property type="protein sequence ID" value="TFK37394.1"/>
    <property type="molecule type" value="Genomic_DNA"/>
</dbReference>
<feature type="compositionally biased region" description="Polar residues" evidence="2">
    <location>
        <begin position="24"/>
        <end position="40"/>
    </location>
</feature>
<feature type="compositionally biased region" description="Basic and acidic residues" evidence="2">
    <location>
        <begin position="1200"/>
        <end position="1209"/>
    </location>
</feature>
<dbReference type="Gene3D" id="1.10.287.1490">
    <property type="match status" value="1"/>
</dbReference>
<keyword evidence="4" id="KW-1185">Reference proteome</keyword>
<feature type="compositionally biased region" description="Polar residues" evidence="2">
    <location>
        <begin position="1107"/>
        <end position="1124"/>
    </location>
</feature>
<proteinExistence type="predicted"/>
<accession>A0A5C3LW78</accession>
<reference evidence="3 4" key="1">
    <citation type="journal article" date="2019" name="Nat. Ecol. Evol.">
        <title>Megaphylogeny resolves global patterns of mushroom evolution.</title>
        <authorList>
            <person name="Varga T."/>
            <person name="Krizsan K."/>
            <person name="Foldi C."/>
            <person name="Dima B."/>
            <person name="Sanchez-Garcia M."/>
            <person name="Sanchez-Ramirez S."/>
            <person name="Szollosi G.J."/>
            <person name="Szarkandi J.G."/>
            <person name="Papp V."/>
            <person name="Albert L."/>
            <person name="Andreopoulos W."/>
            <person name="Angelini C."/>
            <person name="Antonin V."/>
            <person name="Barry K.W."/>
            <person name="Bougher N.L."/>
            <person name="Buchanan P."/>
            <person name="Buyck B."/>
            <person name="Bense V."/>
            <person name="Catcheside P."/>
            <person name="Chovatia M."/>
            <person name="Cooper J."/>
            <person name="Damon W."/>
            <person name="Desjardin D."/>
            <person name="Finy P."/>
            <person name="Geml J."/>
            <person name="Haridas S."/>
            <person name="Hughes K."/>
            <person name="Justo A."/>
            <person name="Karasinski D."/>
            <person name="Kautmanova I."/>
            <person name="Kiss B."/>
            <person name="Kocsube S."/>
            <person name="Kotiranta H."/>
            <person name="LaButti K.M."/>
            <person name="Lechner B.E."/>
            <person name="Liimatainen K."/>
            <person name="Lipzen A."/>
            <person name="Lukacs Z."/>
            <person name="Mihaltcheva S."/>
            <person name="Morgado L.N."/>
            <person name="Niskanen T."/>
            <person name="Noordeloos M.E."/>
            <person name="Ohm R.A."/>
            <person name="Ortiz-Santana B."/>
            <person name="Ovrebo C."/>
            <person name="Racz N."/>
            <person name="Riley R."/>
            <person name="Savchenko A."/>
            <person name="Shiryaev A."/>
            <person name="Soop K."/>
            <person name="Spirin V."/>
            <person name="Szebenyi C."/>
            <person name="Tomsovsky M."/>
            <person name="Tulloss R.E."/>
            <person name="Uehling J."/>
            <person name="Grigoriev I.V."/>
            <person name="Vagvolgyi C."/>
            <person name="Papp T."/>
            <person name="Martin F.M."/>
            <person name="Miettinen O."/>
            <person name="Hibbett D.S."/>
            <person name="Nagy L.G."/>
        </authorList>
    </citation>
    <scope>NUCLEOTIDE SEQUENCE [LARGE SCALE GENOMIC DNA]</scope>
    <source>
        <strain evidence="3 4">CBS 166.37</strain>
    </source>
</reference>
<organism evidence="3 4">
    <name type="scientific">Crucibulum laeve</name>
    <dbReference type="NCBI Taxonomy" id="68775"/>
    <lineage>
        <taxon>Eukaryota</taxon>
        <taxon>Fungi</taxon>
        <taxon>Dikarya</taxon>
        <taxon>Basidiomycota</taxon>
        <taxon>Agaricomycotina</taxon>
        <taxon>Agaricomycetes</taxon>
        <taxon>Agaricomycetidae</taxon>
        <taxon>Agaricales</taxon>
        <taxon>Agaricineae</taxon>
        <taxon>Nidulariaceae</taxon>
        <taxon>Crucibulum</taxon>
    </lineage>
</organism>
<feature type="compositionally biased region" description="Polar residues" evidence="2">
    <location>
        <begin position="134"/>
        <end position="149"/>
    </location>
</feature>
<feature type="compositionally biased region" description="Polar residues" evidence="2">
    <location>
        <begin position="8"/>
        <end position="17"/>
    </location>
</feature>
<feature type="coiled-coil region" evidence="1">
    <location>
        <begin position="823"/>
        <end position="857"/>
    </location>
</feature>
<feature type="coiled-coil region" evidence="1">
    <location>
        <begin position="619"/>
        <end position="688"/>
    </location>
</feature>
<feature type="region of interest" description="Disordered" evidence="2">
    <location>
        <begin position="1107"/>
        <end position="1216"/>
    </location>
</feature>